<evidence type="ECO:0000256" key="2">
    <source>
        <dbReference type="SAM" id="SignalP"/>
    </source>
</evidence>
<dbReference type="EMBL" id="CP091511">
    <property type="protein sequence ID" value="UOO90030.1"/>
    <property type="molecule type" value="Genomic_DNA"/>
</dbReference>
<feature type="chain" id="PRO_5046093140" evidence="2">
    <location>
        <begin position="23"/>
        <end position="205"/>
    </location>
</feature>
<dbReference type="RefSeq" id="WP_058356069.1">
    <property type="nucleotide sequence ID" value="NZ_CABKVG010000008.1"/>
</dbReference>
<keyword evidence="3" id="KW-0449">Lipoprotein</keyword>
<dbReference type="SUPFAM" id="SSF89392">
    <property type="entry name" value="Prokaryotic lipoproteins and lipoprotein localization factors"/>
    <property type="match status" value="1"/>
</dbReference>
<dbReference type="PANTHER" id="PTHR35869">
    <property type="entry name" value="OUTER-MEMBRANE LIPOPROTEIN CARRIER PROTEIN"/>
    <property type="match status" value="1"/>
</dbReference>
<keyword evidence="4" id="KW-1185">Reference proteome</keyword>
<dbReference type="PANTHER" id="PTHR35869:SF1">
    <property type="entry name" value="OUTER-MEMBRANE LIPOPROTEIN CARRIER PROTEIN"/>
    <property type="match status" value="1"/>
</dbReference>
<sequence>MKRIFLLALSVLLLSFSHSALADDFGKALQQLASKPVVRAHFQQSKTIANSNKPMLSKGTLLFVRSKGVLWQMSQPVKADLIVTPRKMVQKTAHTQSVVNLKQTPYGPAATVLLQLMSGNESALRAHFQVSQFQQNGNAWQASLLPKSASMKPLFSRIDITGGAYVNKIVLFDPAQRPTHIVFSGHSSGNNALSSGENALFQLAQ</sequence>
<proteinExistence type="predicted"/>
<dbReference type="Pfam" id="PF03548">
    <property type="entry name" value="LolA"/>
    <property type="match status" value="1"/>
</dbReference>
<feature type="signal peptide" evidence="2">
    <location>
        <begin position="1"/>
        <end position="22"/>
    </location>
</feature>
<dbReference type="InterPro" id="IPR029046">
    <property type="entry name" value="LolA/LolB/LppX"/>
</dbReference>
<keyword evidence="1 2" id="KW-0732">Signal</keyword>
<evidence type="ECO:0000313" key="4">
    <source>
        <dbReference type="Proteomes" id="UP000832011"/>
    </source>
</evidence>
<organism evidence="3 4">
    <name type="scientific">Vitreoscilla massiliensis</name>
    <dbReference type="NCBI Taxonomy" id="1689272"/>
    <lineage>
        <taxon>Bacteria</taxon>
        <taxon>Pseudomonadati</taxon>
        <taxon>Pseudomonadota</taxon>
        <taxon>Betaproteobacteria</taxon>
        <taxon>Neisseriales</taxon>
        <taxon>Neisseriaceae</taxon>
        <taxon>Vitreoscilla</taxon>
    </lineage>
</organism>
<dbReference type="Gene3D" id="2.50.20.10">
    <property type="entry name" value="Lipoprotein localisation LolA/LolB/LppX"/>
    <property type="match status" value="1"/>
</dbReference>
<reference evidence="3 4" key="1">
    <citation type="journal article" date="2022" name="Res Sq">
        <title>Evolution of multicellular longitudinally dividing oral cavity symbionts (Neisseriaceae).</title>
        <authorList>
            <person name="Nyongesa S."/>
            <person name="Weber P."/>
            <person name="Bernet E."/>
            <person name="Pullido F."/>
            <person name="Nieckarz M."/>
            <person name="Delaby M."/>
            <person name="Nieves C."/>
            <person name="Viehboeck T."/>
            <person name="Krause N."/>
            <person name="Rivera-Millot A."/>
            <person name="Nakamura A."/>
            <person name="Vischer N."/>
            <person name="VanNieuwenhze M."/>
            <person name="Brun Y."/>
            <person name="Cava F."/>
            <person name="Bulgheresi S."/>
            <person name="Veyrier F."/>
        </authorList>
    </citation>
    <scope>NUCLEOTIDE SEQUENCE [LARGE SCALE GENOMIC DNA]</scope>
    <source>
        <strain evidence="3 4">SN4</strain>
    </source>
</reference>
<dbReference type="CDD" id="cd16325">
    <property type="entry name" value="LolA"/>
    <property type="match status" value="1"/>
</dbReference>
<name>A0ABY4E583_9NEIS</name>
<evidence type="ECO:0000256" key="1">
    <source>
        <dbReference type="ARBA" id="ARBA00022729"/>
    </source>
</evidence>
<evidence type="ECO:0000313" key="3">
    <source>
        <dbReference type="EMBL" id="UOO90030.1"/>
    </source>
</evidence>
<protein>
    <submittedName>
        <fullName evidence="3">Outer membrane lipoprotein carrier protein LolA</fullName>
    </submittedName>
</protein>
<gene>
    <name evidence="3" type="ORF">LVJ82_03305</name>
</gene>
<accession>A0ABY4E583</accession>
<dbReference type="Proteomes" id="UP000832011">
    <property type="component" value="Chromosome"/>
</dbReference>
<dbReference type="InterPro" id="IPR004564">
    <property type="entry name" value="OM_lipoprot_carrier_LolA-like"/>
</dbReference>